<dbReference type="InterPro" id="IPR051647">
    <property type="entry name" value="Mediator_comp_sub12"/>
</dbReference>
<dbReference type="CDD" id="cd01671">
    <property type="entry name" value="CARD"/>
    <property type="match status" value="1"/>
</dbReference>
<dbReference type="OrthoDB" id="6274940at2759"/>
<evidence type="ECO:0000256" key="1">
    <source>
        <dbReference type="SAM" id="Coils"/>
    </source>
</evidence>
<sequence>MYLCMYVYIGTGPYLNCSETTTSSSSTFSTSTPLKKSAPKSKWRSKKKQKIIVDDQTTITIITESSKKKGLSNDRSNVDSPSLLVADFPDCSKLSPVAKLHVETVSQQQNHQQLQQQNHQQQQLATSNQQQQFQQQFQQESQLQQQQQQQLEEQQNSPHHDLSSRKEMIEMLDCEITLDYLLRNGAINIEEFNQLREDEGSAPFYNYHYQDQDGDRDHHHHRRVGGGGDTDADVLAVDEGGETKKNGDDDDGDGDRKDDGKKKKKKGIKDKCSSSSSRKKQPESICNNNNENNKEAQPNKDTADFQLKQLEQHRQQMKRNKKLLEIIETRGLHGRNLFTNALRLTGQHFLANMADDGVRIRALSGSGYLSKSRHKGQVELYMRVKSVQSIDDETFKLVSRMLHKDWISLQDIQSKFSSLRRQQQQRNSALLNAQIIDHQQQQNNNKNNKKSFNNKRNNNNKNDDDDKGGCFCCCFGRNKMNGADDAVMFEKMKLNNLDDIVIVQQPTTTATTNKNSHGQEAVGLREDSFDHIDGGSVEDLKKVSDSIQRICQSVYDQFADNHSPLNAMLVRYFEQDRGVLMLETSTCNNKLLIKCICTKLDQVTSIDQDISSNRLATDVEKILTRFLQETAQDDERMTLEFKVAQGSLDEIKVELTN</sequence>
<dbReference type="EnsemblMetazoa" id="HelroT167210">
    <property type="protein sequence ID" value="HelroP167210"/>
    <property type="gene ID" value="HelroG167210"/>
</dbReference>
<evidence type="ECO:0000313" key="5">
    <source>
        <dbReference type="Proteomes" id="UP000015101"/>
    </source>
</evidence>
<reference evidence="3 5" key="2">
    <citation type="journal article" date="2013" name="Nature">
        <title>Insights into bilaterian evolution from three spiralian genomes.</title>
        <authorList>
            <person name="Simakov O."/>
            <person name="Marletaz F."/>
            <person name="Cho S.J."/>
            <person name="Edsinger-Gonzales E."/>
            <person name="Havlak P."/>
            <person name="Hellsten U."/>
            <person name="Kuo D.H."/>
            <person name="Larsson T."/>
            <person name="Lv J."/>
            <person name="Arendt D."/>
            <person name="Savage R."/>
            <person name="Osoegawa K."/>
            <person name="de Jong P."/>
            <person name="Grimwood J."/>
            <person name="Chapman J.A."/>
            <person name="Shapiro H."/>
            <person name="Aerts A."/>
            <person name="Otillar R.P."/>
            <person name="Terry A.Y."/>
            <person name="Boore J.L."/>
            <person name="Grigoriev I.V."/>
            <person name="Lindberg D.R."/>
            <person name="Seaver E.C."/>
            <person name="Weisblat D.A."/>
            <person name="Putnam N.H."/>
            <person name="Rokhsar D.S."/>
        </authorList>
    </citation>
    <scope>NUCLEOTIDE SEQUENCE</scope>
</reference>
<feature type="compositionally biased region" description="Low complexity" evidence="2">
    <location>
        <begin position="133"/>
        <end position="157"/>
    </location>
</feature>
<keyword evidence="1" id="KW-0175">Coiled coil</keyword>
<dbReference type="CTD" id="20201854"/>
<feature type="region of interest" description="Disordered" evidence="2">
    <location>
        <begin position="204"/>
        <end position="299"/>
    </location>
</feature>
<dbReference type="AlphaFoldDB" id="T1EZ54"/>
<dbReference type="EMBL" id="KB095858">
    <property type="protein sequence ID" value="ESO10716.1"/>
    <property type="molecule type" value="Genomic_DNA"/>
</dbReference>
<dbReference type="EMBL" id="AMQM01002731">
    <property type="status" value="NOT_ANNOTATED_CDS"/>
    <property type="molecule type" value="Genomic_DNA"/>
</dbReference>
<feature type="region of interest" description="Disordered" evidence="2">
    <location>
        <begin position="437"/>
        <end position="461"/>
    </location>
</feature>
<feature type="region of interest" description="Disordered" evidence="2">
    <location>
        <begin position="22"/>
        <end position="49"/>
    </location>
</feature>
<gene>
    <name evidence="4" type="primary">20201854</name>
    <name evidence="3" type="ORF">HELRODRAFT_167210</name>
</gene>
<dbReference type="PANTHER" id="PTHR46007">
    <property type="entry name" value="MEDIATOR OF RNA POLYMERASE II TRANSCRIPTION SUBUNIT 12"/>
    <property type="match status" value="1"/>
</dbReference>
<feature type="region of interest" description="Disordered" evidence="2">
    <location>
        <begin position="133"/>
        <end position="163"/>
    </location>
</feature>
<dbReference type="InParanoid" id="T1EZ54"/>
<feature type="coiled-coil region" evidence="1">
    <location>
        <begin position="300"/>
        <end position="330"/>
    </location>
</feature>
<dbReference type="RefSeq" id="XP_009010985.1">
    <property type="nucleotide sequence ID" value="XM_009012737.1"/>
</dbReference>
<evidence type="ECO:0000313" key="4">
    <source>
        <dbReference type="EnsemblMetazoa" id="HelroP167210"/>
    </source>
</evidence>
<evidence type="ECO:0000313" key="3">
    <source>
        <dbReference type="EMBL" id="ESO10716.1"/>
    </source>
</evidence>
<name>T1EZ54_HELRO</name>
<organism evidence="4 5">
    <name type="scientific">Helobdella robusta</name>
    <name type="common">Californian leech</name>
    <dbReference type="NCBI Taxonomy" id="6412"/>
    <lineage>
        <taxon>Eukaryota</taxon>
        <taxon>Metazoa</taxon>
        <taxon>Spiralia</taxon>
        <taxon>Lophotrochozoa</taxon>
        <taxon>Annelida</taxon>
        <taxon>Clitellata</taxon>
        <taxon>Hirudinea</taxon>
        <taxon>Rhynchobdellida</taxon>
        <taxon>Glossiphoniidae</taxon>
        <taxon>Helobdella</taxon>
    </lineage>
</organism>
<proteinExistence type="predicted"/>
<dbReference type="GeneID" id="20201854"/>
<accession>T1EZ54</accession>
<feature type="compositionally biased region" description="Low complexity" evidence="2">
    <location>
        <begin position="22"/>
        <end position="36"/>
    </location>
</feature>
<evidence type="ECO:0000256" key="2">
    <source>
        <dbReference type="SAM" id="MobiDB-lite"/>
    </source>
</evidence>
<dbReference type="HOGENOM" id="CLU_417548_0_0_1"/>
<reference evidence="5" key="1">
    <citation type="submission" date="2012-12" db="EMBL/GenBank/DDBJ databases">
        <authorList>
            <person name="Hellsten U."/>
            <person name="Grimwood J."/>
            <person name="Chapman J.A."/>
            <person name="Shapiro H."/>
            <person name="Aerts A."/>
            <person name="Otillar R.P."/>
            <person name="Terry A.Y."/>
            <person name="Boore J.L."/>
            <person name="Simakov O."/>
            <person name="Marletaz F."/>
            <person name="Cho S.-J."/>
            <person name="Edsinger-Gonzales E."/>
            <person name="Havlak P."/>
            <person name="Kuo D.-H."/>
            <person name="Larsson T."/>
            <person name="Lv J."/>
            <person name="Arendt D."/>
            <person name="Savage R."/>
            <person name="Osoegawa K."/>
            <person name="de Jong P."/>
            <person name="Lindberg D.R."/>
            <person name="Seaver E.C."/>
            <person name="Weisblat D.A."/>
            <person name="Putnam N.H."/>
            <person name="Grigoriev I.V."/>
            <person name="Rokhsar D.S."/>
        </authorList>
    </citation>
    <scope>NUCLEOTIDE SEQUENCE</scope>
</reference>
<feature type="compositionally biased region" description="Basic residues" evidence="2">
    <location>
        <begin position="37"/>
        <end position="49"/>
    </location>
</feature>
<protein>
    <submittedName>
        <fullName evidence="3 4">Uncharacterized protein</fullName>
    </submittedName>
</protein>
<keyword evidence="5" id="KW-1185">Reference proteome</keyword>
<dbReference type="KEGG" id="hro:HELRODRAFT_167210"/>
<dbReference type="PANTHER" id="PTHR46007:SF8">
    <property type="entry name" value="C2H2-TYPE DOMAIN-CONTAINING PROTEIN"/>
    <property type="match status" value="1"/>
</dbReference>
<reference evidence="4" key="3">
    <citation type="submission" date="2015-06" db="UniProtKB">
        <authorList>
            <consortium name="EnsemblMetazoa"/>
        </authorList>
    </citation>
    <scope>IDENTIFICATION</scope>
</reference>
<feature type="region of interest" description="Disordered" evidence="2">
    <location>
        <begin position="109"/>
        <end position="128"/>
    </location>
</feature>
<dbReference type="Proteomes" id="UP000015101">
    <property type="component" value="Unassembled WGS sequence"/>
</dbReference>